<dbReference type="InterPro" id="IPR025582">
    <property type="entry name" value="YARHG_dom"/>
</dbReference>
<feature type="transmembrane region" description="Helical" evidence="2">
    <location>
        <begin position="41"/>
        <end position="61"/>
    </location>
</feature>
<sequence length="699" mass="79512">MQGFIINILRINIIAAFCILITAVTARVLGHKYSARWKCAIWLLLSIVLLFPINLTGHTSLVQMEVPLPQLHGTAFSNWKNDDPETASAGSAVMNEGISAADGTDINGNTAYAHGTDIGGNTANADTASHMRSSKQTFAYQSAYSQQQSLHISDSIKTPDLDRIIVFIWLTGALLLFTFHAFNYANALRKLRRWSSPMQDEITLDLYRSRCKLLKVDKKPRLLKSSDLSTPLLAGFLDTCLYLPDQDYSPQELDFIFRHELCHYQRRDLWFKGLLFVVRSLYWFNPSLLYMQREAEKDLEFTCDEHVIRDFPQTSRLRYNELLLRTAAHSDKKLSRLTAGLNDSLSGFKERVHNVMDAGKRKKGRIPALFLVLIFLSSVLFIGCSLKTGDTSSENPSAAEQDRPDEASAASGSAKKENTISQDSSAEKEENLSETKNEPIKTALKTDTPENQDSKDTDLNITNLKDTNPKNTEPESAAPENTEPEAELNPEEFVIFDSGTKVLTQQDTANLSTEELMYARNEIYARHGYIFTDPDIKSYFERKSWYKPKYTKEQFSDTLFNTTEVQNIQFLLSQENTGDGLALYQGDGYSFEYPADWQDKLVFEPTQVGVEGVLKEQYELRQSGQSERFGNLFTVFRRELPDDNLDFEYLGQGPDGMYYYFYITQGVTHEETPEMNDAYSRLDFSRERAQVIPDTFNFN</sequence>
<feature type="compositionally biased region" description="Polar residues" evidence="1">
    <location>
        <begin position="459"/>
        <end position="471"/>
    </location>
</feature>
<name>A0A4P6LYZ9_9FIRM</name>
<feature type="compositionally biased region" description="Polar residues" evidence="1">
    <location>
        <begin position="389"/>
        <end position="398"/>
    </location>
</feature>
<feature type="region of interest" description="Disordered" evidence="1">
    <location>
        <begin position="389"/>
        <end position="489"/>
    </location>
</feature>
<feature type="compositionally biased region" description="Basic and acidic residues" evidence="1">
    <location>
        <begin position="425"/>
        <end position="439"/>
    </location>
</feature>
<evidence type="ECO:0000259" key="3">
    <source>
        <dbReference type="SMART" id="SM01324"/>
    </source>
</evidence>
<dbReference type="KEGG" id="bpro:PMF13cell1_03497"/>
<dbReference type="AlphaFoldDB" id="A0A4P6LYZ9"/>
<keyword evidence="2" id="KW-1133">Transmembrane helix</keyword>
<evidence type="ECO:0000256" key="2">
    <source>
        <dbReference type="SAM" id="Phobius"/>
    </source>
</evidence>
<evidence type="ECO:0000256" key="1">
    <source>
        <dbReference type="SAM" id="MobiDB-lite"/>
    </source>
</evidence>
<dbReference type="EMBL" id="CP035945">
    <property type="protein sequence ID" value="QBE97934.1"/>
    <property type="molecule type" value="Genomic_DNA"/>
</dbReference>
<dbReference type="InterPro" id="IPR008756">
    <property type="entry name" value="Peptidase_M56"/>
</dbReference>
<dbReference type="PANTHER" id="PTHR34978">
    <property type="entry name" value="POSSIBLE SENSOR-TRANSDUCER PROTEIN BLAR"/>
    <property type="match status" value="1"/>
</dbReference>
<dbReference type="RefSeq" id="WP_130181536.1">
    <property type="nucleotide sequence ID" value="NZ_CP035945.1"/>
</dbReference>
<dbReference type="Proteomes" id="UP000289794">
    <property type="component" value="Chromosome"/>
</dbReference>
<gene>
    <name evidence="4" type="primary">mecR1_1</name>
    <name evidence="4" type="ORF">PMF13cell1_03497</name>
</gene>
<accession>A0A4P6LYZ9</accession>
<feature type="transmembrane region" description="Helical" evidence="2">
    <location>
        <begin position="164"/>
        <end position="185"/>
    </location>
</feature>
<keyword evidence="2" id="KW-0472">Membrane</keyword>
<evidence type="ECO:0000313" key="5">
    <source>
        <dbReference type="Proteomes" id="UP000289794"/>
    </source>
</evidence>
<dbReference type="CDD" id="cd07341">
    <property type="entry name" value="M56_BlaR1_MecR1_like"/>
    <property type="match status" value="1"/>
</dbReference>
<dbReference type="InterPro" id="IPR052173">
    <property type="entry name" value="Beta-lactam_resp_regulator"/>
</dbReference>
<proteinExistence type="predicted"/>
<feature type="transmembrane region" description="Helical" evidence="2">
    <location>
        <begin position="6"/>
        <end position="29"/>
    </location>
</feature>
<organism evidence="4 5">
    <name type="scientific">Blautia producta</name>
    <dbReference type="NCBI Taxonomy" id="33035"/>
    <lineage>
        <taxon>Bacteria</taxon>
        <taxon>Bacillati</taxon>
        <taxon>Bacillota</taxon>
        <taxon>Clostridia</taxon>
        <taxon>Lachnospirales</taxon>
        <taxon>Lachnospiraceae</taxon>
        <taxon>Blautia</taxon>
    </lineage>
</organism>
<feature type="domain" description="YARHG" evidence="3">
    <location>
        <begin position="491"/>
        <end position="576"/>
    </location>
</feature>
<evidence type="ECO:0000313" key="4">
    <source>
        <dbReference type="EMBL" id="QBE97934.1"/>
    </source>
</evidence>
<protein>
    <submittedName>
        <fullName evidence="4">Methicillin resistance mecR1 protein</fullName>
    </submittedName>
</protein>
<feature type="transmembrane region" description="Helical" evidence="2">
    <location>
        <begin position="366"/>
        <end position="383"/>
    </location>
</feature>
<keyword evidence="2" id="KW-0812">Transmembrane</keyword>
<dbReference type="Pfam" id="PF13308">
    <property type="entry name" value="YARHG"/>
    <property type="match status" value="1"/>
</dbReference>
<reference evidence="4 5" key="1">
    <citation type="submission" date="2019-01" db="EMBL/GenBank/DDBJ databases">
        <title>PMF-metabolizing Aryl O-demethylase.</title>
        <authorList>
            <person name="Kim M."/>
        </authorList>
    </citation>
    <scope>NUCLEOTIDE SEQUENCE [LARGE SCALE GENOMIC DNA]</scope>
    <source>
        <strain evidence="4 5">PMF1</strain>
    </source>
</reference>
<dbReference type="Pfam" id="PF05569">
    <property type="entry name" value="Peptidase_M56"/>
    <property type="match status" value="1"/>
</dbReference>
<dbReference type="PANTHER" id="PTHR34978:SF3">
    <property type="entry name" value="SLR0241 PROTEIN"/>
    <property type="match status" value="1"/>
</dbReference>
<dbReference type="SMART" id="SM01324">
    <property type="entry name" value="YARHG"/>
    <property type="match status" value="1"/>
</dbReference>
<dbReference type="InterPro" id="IPR038434">
    <property type="entry name" value="YARHG_sf"/>
</dbReference>
<dbReference type="Gene3D" id="1.20.58.1690">
    <property type="match status" value="1"/>
</dbReference>